<evidence type="ECO:0000313" key="1">
    <source>
        <dbReference type="EMBL" id="KUM50766.1"/>
    </source>
</evidence>
<name>A0A124GP41_PICGL</name>
<dbReference type="EMBL" id="LKAM01000001">
    <property type="protein sequence ID" value="KUM50766.1"/>
    <property type="molecule type" value="Genomic_DNA"/>
</dbReference>
<proteinExistence type="predicted"/>
<sequence length="73" mass="7989">MNKMSVPHSLGPVASSRPVACRVGVTCGVRYGDSSGMHLTRKSRAVNPSLCFGYYVQKKESVRSYLAHRCENA</sequence>
<gene>
    <name evidence="1" type="ORF">ABT39_MTgene610</name>
</gene>
<organism evidence="1">
    <name type="scientific">Picea glauca</name>
    <name type="common">White spruce</name>
    <name type="synonym">Pinus glauca</name>
    <dbReference type="NCBI Taxonomy" id="3330"/>
    <lineage>
        <taxon>Eukaryota</taxon>
        <taxon>Viridiplantae</taxon>
        <taxon>Streptophyta</taxon>
        <taxon>Embryophyta</taxon>
        <taxon>Tracheophyta</taxon>
        <taxon>Spermatophyta</taxon>
        <taxon>Pinopsida</taxon>
        <taxon>Pinidae</taxon>
        <taxon>Conifers I</taxon>
        <taxon>Pinales</taxon>
        <taxon>Pinaceae</taxon>
        <taxon>Picea</taxon>
    </lineage>
</organism>
<accession>A0A124GP41</accession>
<geneLocation type="mitochondrion" evidence="1"/>
<dbReference type="AlphaFoldDB" id="A0A124GP41"/>
<keyword evidence="1" id="KW-0496">Mitochondrion</keyword>
<comment type="caution">
    <text evidence="1">The sequence shown here is derived from an EMBL/GenBank/DDBJ whole genome shotgun (WGS) entry which is preliminary data.</text>
</comment>
<reference evidence="1" key="1">
    <citation type="journal article" date="2015" name="Genome Biol. Evol.">
        <title>Organellar Genomes of White Spruce (Picea glauca): Assembly and Annotation.</title>
        <authorList>
            <person name="Jackman S.D."/>
            <person name="Warren R.L."/>
            <person name="Gibb E.A."/>
            <person name="Vandervalk B.P."/>
            <person name="Mohamadi H."/>
            <person name="Chu J."/>
            <person name="Raymond A."/>
            <person name="Pleasance S."/>
            <person name="Coope R."/>
            <person name="Wildung M.R."/>
            <person name="Ritland C.E."/>
            <person name="Bousquet J."/>
            <person name="Jones S.J."/>
            <person name="Bohlmann J."/>
            <person name="Birol I."/>
        </authorList>
    </citation>
    <scope>NUCLEOTIDE SEQUENCE [LARGE SCALE GENOMIC DNA]</scope>
    <source>
        <tissue evidence="1">Flushing bud</tissue>
    </source>
</reference>
<protein>
    <submittedName>
        <fullName evidence="1">Uncharacterized protein</fullName>
    </submittedName>
</protein>